<dbReference type="Proteomes" id="UP000431913">
    <property type="component" value="Unassembled WGS sequence"/>
</dbReference>
<dbReference type="InterPro" id="IPR012337">
    <property type="entry name" value="RNaseH-like_sf"/>
</dbReference>
<dbReference type="PANTHER" id="PTHR10948:SF23">
    <property type="entry name" value="TRANSPOSASE INSI FOR INSERTION SEQUENCE ELEMENT IS30A-RELATED"/>
    <property type="match status" value="1"/>
</dbReference>
<dbReference type="NCBIfam" id="NF033563">
    <property type="entry name" value="transpos_IS30"/>
    <property type="match status" value="1"/>
</dbReference>
<dbReference type="Pfam" id="PF13936">
    <property type="entry name" value="HTH_38"/>
    <property type="match status" value="1"/>
</dbReference>
<dbReference type="Gene3D" id="1.10.10.10">
    <property type="entry name" value="Winged helix-like DNA-binding domain superfamily/Winged helix DNA-binding domain"/>
    <property type="match status" value="1"/>
</dbReference>
<dbReference type="InterPro" id="IPR036397">
    <property type="entry name" value="RNaseH_sf"/>
</dbReference>
<dbReference type="GO" id="GO:0005829">
    <property type="term" value="C:cytosol"/>
    <property type="evidence" value="ECO:0007669"/>
    <property type="project" value="TreeGrafter"/>
</dbReference>
<dbReference type="SUPFAM" id="SSF53098">
    <property type="entry name" value="Ribonuclease H-like"/>
    <property type="match status" value="1"/>
</dbReference>
<dbReference type="PANTHER" id="PTHR10948">
    <property type="entry name" value="TRANSPOSASE"/>
    <property type="match status" value="1"/>
</dbReference>
<evidence type="ECO:0000256" key="1">
    <source>
        <dbReference type="ARBA" id="ARBA00023172"/>
    </source>
</evidence>
<dbReference type="InterPro" id="IPR053392">
    <property type="entry name" value="Transposase_IS30-like"/>
</dbReference>
<evidence type="ECO:0000259" key="2">
    <source>
        <dbReference type="PROSITE" id="PS50994"/>
    </source>
</evidence>
<evidence type="ECO:0000313" key="4">
    <source>
        <dbReference type="EMBL" id="MTS27923.1"/>
    </source>
</evidence>
<evidence type="ECO:0000313" key="8">
    <source>
        <dbReference type="Proteomes" id="UP000472755"/>
    </source>
</evidence>
<dbReference type="InterPro" id="IPR001584">
    <property type="entry name" value="Integrase_cat-core"/>
</dbReference>
<dbReference type="EMBL" id="WMZU01000017">
    <property type="protein sequence ID" value="MTS27923.1"/>
    <property type="molecule type" value="Genomic_DNA"/>
</dbReference>
<dbReference type="InterPro" id="IPR036388">
    <property type="entry name" value="WH-like_DNA-bd_sf"/>
</dbReference>
<reference evidence="7 8" key="1">
    <citation type="journal article" date="2019" name="Nat. Med.">
        <title>A library of human gut bacterial isolates paired with longitudinal multiomics data enables mechanistic microbiome research.</title>
        <authorList>
            <person name="Poyet M."/>
            <person name="Groussin M."/>
            <person name="Gibbons S.M."/>
            <person name="Avila-Pacheco J."/>
            <person name="Jiang X."/>
            <person name="Kearney S.M."/>
            <person name="Perrotta A.R."/>
            <person name="Berdy B."/>
            <person name="Zhao S."/>
            <person name="Lieberman T.D."/>
            <person name="Swanson P.K."/>
            <person name="Smith M."/>
            <person name="Roesemann S."/>
            <person name="Alexander J.E."/>
            <person name="Rich S.A."/>
            <person name="Livny J."/>
            <person name="Vlamakis H."/>
            <person name="Clish C."/>
            <person name="Bullock K."/>
            <person name="Deik A."/>
            <person name="Scott J."/>
            <person name="Pierce K.A."/>
            <person name="Xavier R.J."/>
            <person name="Alm E.J."/>
        </authorList>
    </citation>
    <scope>NUCLEOTIDE SEQUENCE [LARGE SCALE GENOMIC DNA]</scope>
    <source>
        <strain evidence="4 8">BIOML-A4</strain>
        <strain evidence="5 7">BIOML-A7</strain>
    </source>
</reference>
<dbReference type="SUPFAM" id="SSF88659">
    <property type="entry name" value="Sigma3 and sigma4 domains of RNA polymerase sigma factors"/>
    <property type="match status" value="1"/>
</dbReference>
<comment type="caution">
    <text evidence="3">The sequence shown here is derived from an EMBL/GenBank/DDBJ whole genome shotgun (WGS) entry which is preliminary data.</text>
</comment>
<keyword evidence="1" id="KW-0233">DNA recombination</keyword>
<dbReference type="InterPro" id="IPR013324">
    <property type="entry name" value="RNA_pol_sigma_r3/r4-like"/>
</dbReference>
<feature type="domain" description="Integrase catalytic" evidence="2">
    <location>
        <begin position="159"/>
        <end position="316"/>
    </location>
</feature>
<dbReference type="Proteomes" id="UP000449193">
    <property type="component" value="Unassembled WGS sequence"/>
</dbReference>
<dbReference type="Proteomes" id="UP000472755">
    <property type="component" value="Unassembled WGS sequence"/>
</dbReference>
<accession>A0A6I3QFX5</accession>
<dbReference type="PROSITE" id="PS50994">
    <property type="entry name" value="INTEGRASE"/>
    <property type="match status" value="1"/>
</dbReference>
<reference evidence="3 6" key="2">
    <citation type="submission" date="2019-08" db="EMBL/GenBank/DDBJ databases">
        <title>In-depth cultivation of the pig gut microbiome towards novel bacterial diversity and tailored functional studies.</title>
        <authorList>
            <person name="Wylensek D."/>
            <person name="Hitch T.C.A."/>
            <person name="Clavel T."/>
        </authorList>
    </citation>
    <scope>NUCLEOTIDE SEQUENCE [LARGE SCALE GENOMIC DNA]</scope>
    <source>
        <strain evidence="3 6">WCA3-601-WT-6J</strain>
    </source>
</reference>
<evidence type="ECO:0000313" key="5">
    <source>
        <dbReference type="EMBL" id="MTS53286.1"/>
    </source>
</evidence>
<dbReference type="GO" id="GO:0006310">
    <property type="term" value="P:DNA recombination"/>
    <property type="evidence" value="ECO:0007669"/>
    <property type="project" value="UniProtKB-KW"/>
</dbReference>
<dbReference type="GO" id="GO:0003676">
    <property type="term" value="F:nucleic acid binding"/>
    <property type="evidence" value="ECO:0007669"/>
    <property type="project" value="InterPro"/>
</dbReference>
<dbReference type="EMBL" id="WMZR01000066">
    <property type="protein sequence ID" value="MTS53286.1"/>
    <property type="molecule type" value="Genomic_DNA"/>
</dbReference>
<sequence length="321" mass="37775">MNYHHLTIEERSCIRKYYVDGLSYREIARLIGRNVSTVSREIRRNCSHMYDIPTYYPHTAQKKYLLRRSYCHRGMFHSQEVLDYIEEKLRATWSPEQIACTPCELKLPSWRTIYRWIYEKYLVNGNLKVLRHKGKSHGVKETRGKYSKGKSIRKRDKSVYSREEAGHWEADTVVSGQGKSKACFATLAERKTRFYIAMKMSDRRAETMENAIVAALSAFPPQLVKTITCDRGTEFANWRRIEERLHCEVYFADPYCAWQKGTNENLNGLLREFYPKGRNLSRVAPATLKRNLALLNARPRKVLYFHSAQELWDFELNSCCT</sequence>
<dbReference type="InterPro" id="IPR051917">
    <property type="entry name" value="Transposase-Integrase"/>
</dbReference>
<dbReference type="RefSeq" id="WP_009323729.1">
    <property type="nucleotide sequence ID" value="NZ_CAUBBA010000029.1"/>
</dbReference>
<dbReference type="InterPro" id="IPR025246">
    <property type="entry name" value="IS30-like_HTH"/>
</dbReference>
<dbReference type="GO" id="GO:0015074">
    <property type="term" value="P:DNA integration"/>
    <property type="evidence" value="ECO:0007669"/>
    <property type="project" value="InterPro"/>
</dbReference>
<dbReference type="Gene3D" id="3.30.420.10">
    <property type="entry name" value="Ribonuclease H-like superfamily/Ribonuclease H"/>
    <property type="match status" value="1"/>
</dbReference>
<dbReference type="Pfam" id="PF00665">
    <property type="entry name" value="rve"/>
    <property type="match status" value="1"/>
</dbReference>
<dbReference type="GO" id="GO:0004803">
    <property type="term" value="F:transposase activity"/>
    <property type="evidence" value="ECO:0007669"/>
    <property type="project" value="TreeGrafter"/>
</dbReference>
<dbReference type="GO" id="GO:0032196">
    <property type="term" value="P:transposition"/>
    <property type="evidence" value="ECO:0007669"/>
    <property type="project" value="TreeGrafter"/>
</dbReference>
<proteinExistence type="predicted"/>
<dbReference type="EMBL" id="VUNJ01000062">
    <property type="protein sequence ID" value="MST93654.1"/>
    <property type="molecule type" value="Genomic_DNA"/>
</dbReference>
<evidence type="ECO:0000313" key="7">
    <source>
        <dbReference type="Proteomes" id="UP000449193"/>
    </source>
</evidence>
<name>A0A6I3QFX5_9FIRM</name>
<organism evidence="3 6">
    <name type="scientific">Ruthenibacterium lactatiformans</name>
    <dbReference type="NCBI Taxonomy" id="1550024"/>
    <lineage>
        <taxon>Bacteria</taxon>
        <taxon>Bacillati</taxon>
        <taxon>Bacillota</taxon>
        <taxon>Clostridia</taxon>
        <taxon>Eubacteriales</taxon>
        <taxon>Oscillospiraceae</taxon>
        <taxon>Ruthenibacterium</taxon>
    </lineage>
</organism>
<gene>
    <name evidence="3" type="ORF">FYJ76_17265</name>
    <name evidence="5" type="ORF">GMD52_17430</name>
    <name evidence="4" type="ORF">GMD59_11565</name>
</gene>
<evidence type="ECO:0000313" key="6">
    <source>
        <dbReference type="Proteomes" id="UP000431913"/>
    </source>
</evidence>
<dbReference type="AlphaFoldDB" id="A0A6I3QFX5"/>
<protein>
    <submittedName>
        <fullName evidence="3">IS30 family transposase</fullName>
    </submittedName>
</protein>
<evidence type="ECO:0000313" key="3">
    <source>
        <dbReference type="EMBL" id="MST93654.1"/>
    </source>
</evidence>